<sequence length="284" mass="32551">MYCFLSNKNMVKKKKLVNTLARFQEKRKKAILNEYNPLKSDKLLLKTKNKNHKQQTQKDVIPFTEEDSILLVGEGNFSFAKSIADLLPSATYKMVATCYDSESDLKEKYNDAAENIEAIEDLGGKVLYQIDATKLASSKQFKGKRFDKIVFNFPHVGAGIKDQDRNILINQKLLQSFFENAAELLTSRVLYNDLNDGEILVTLKSGNPYDLWDIKKLAKSSGKLITKTSFQFNPNLYPGYHHRRTIGFEEGLSKSENEEIIDKNCRTYVFINKPVELKKKKEKG</sequence>
<accession>A0A1Y1X245</accession>
<gene>
    <name evidence="2" type="ORF">BCR32DRAFT_221693</name>
</gene>
<dbReference type="STRING" id="1754192.A0A1Y1X245"/>
<dbReference type="InterPro" id="IPR019446">
    <property type="entry name" value="BMT5-like"/>
</dbReference>
<reference evidence="2 3" key="2">
    <citation type="submission" date="2016-08" db="EMBL/GenBank/DDBJ databases">
        <title>Pervasive Adenine N6-methylation of Active Genes in Fungi.</title>
        <authorList>
            <consortium name="DOE Joint Genome Institute"/>
            <person name="Mondo S.J."/>
            <person name="Dannebaum R.O."/>
            <person name="Kuo R.C."/>
            <person name="Labutti K."/>
            <person name="Haridas S."/>
            <person name="Kuo A."/>
            <person name="Salamov A."/>
            <person name="Ahrendt S.R."/>
            <person name="Lipzen A."/>
            <person name="Sullivan W."/>
            <person name="Andreopoulos W.B."/>
            <person name="Clum A."/>
            <person name="Lindquist E."/>
            <person name="Daum C."/>
            <person name="Ramamoorthy G.K."/>
            <person name="Gryganskyi A."/>
            <person name="Culley D."/>
            <person name="Magnuson J.K."/>
            <person name="James T.Y."/>
            <person name="O'Malley M.A."/>
            <person name="Stajich J.E."/>
            <person name="Spatafora J.W."/>
            <person name="Visel A."/>
            <person name="Grigoriev I.V."/>
        </authorList>
    </citation>
    <scope>NUCLEOTIDE SEQUENCE [LARGE SCALE GENOMIC DNA]</scope>
    <source>
        <strain evidence="2 3">S4</strain>
    </source>
</reference>
<feature type="domain" description="25S rRNA (uridine-N(3))-methyltransferase BMT5-like" evidence="1">
    <location>
        <begin position="70"/>
        <end position="244"/>
    </location>
</feature>
<name>A0A1Y1X245_9FUNG</name>
<evidence type="ECO:0000259" key="1">
    <source>
        <dbReference type="Pfam" id="PF10354"/>
    </source>
</evidence>
<dbReference type="Proteomes" id="UP000193944">
    <property type="component" value="Unassembled WGS sequence"/>
</dbReference>
<dbReference type="PANTHER" id="PTHR11538:SF26">
    <property type="entry name" value="FERREDOXIN-FOLD ANTICODON-BINDING DOMAIN-CONTAINING PROTEIN 1"/>
    <property type="match status" value="1"/>
</dbReference>
<proteinExistence type="predicted"/>
<organism evidence="2 3">
    <name type="scientific">Anaeromyces robustus</name>
    <dbReference type="NCBI Taxonomy" id="1754192"/>
    <lineage>
        <taxon>Eukaryota</taxon>
        <taxon>Fungi</taxon>
        <taxon>Fungi incertae sedis</taxon>
        <taxon>Chytridiomycota</taxon>
        <taxon>Chytridiomycota incertae sedis</taxon>
        <taxon>Neocallimastigomycetes</taxon>
        <taxon>Neocallimastigales</taxon>
        <taxon>Neocallimastigaceae</taxon>
        <taxon>Anaeromyces</taxon>
    </lineage>
</organism>
<evidence type="ECO:0000313" key="2">
    <source>
        <dbReference type="EMBL" id="ORX79404.1"/>
    </source>
</evidence>
<comment type="caution">
    <text evidence="2">The sequence shown here is derived from an EMBL/GenBank/DDBJ whole genome shotgun (WGS) entry which is preliminary data.</text>
</comment>
<dbReference type="GO" id="GO:0005737">
    <property type="term" value="C:cytoplasm"/>
    <property type="evidence" value="ECO:0007669"/>
    <property type="project" value="TreeGrafter"/>
</dbReference>
<reference evidence="2 3" key="1">
    <citation type="submission" date="2016-08" db="EMBL/GenBank/DDBJ databases">
        <title>A Parts List for Fungal Cellulosomes Revealed by Comparative Genomics.</title>
        <authorList>
            <consortium name="DOE Joint Genome Institute"/>
            <person name="Haitjema C.H."/>
            <person name="Gilmore S.P."/>
            <person name="Henske J.K."/>
            <person name="Solomon K.V."/>
            <person name="De Groot R."/>
            <person name="Kuo A."/>
            <person name="Mondo S.J."/>
            <person name="Salamov A.A."/>
            <person name="Labutti K."/>
            <person name="Zhao Z."/>
            <person name="Chiniquy J."/>
            <person name="Barry K."/>
            <person name="Brewer H.M."/>
            <person name="Purvine S.O."/>
            <person name="Wright A.T."/>
            <person name="Boxma B."/>
            <person name="Van Alen T."/>
            <person name="Hackstein J.H."/>
            <person name="Baker S.E."/>
            <person name="Grigoriev I.V."/>
            <person name="O'Malley M.A."/>
        </authorList>
    </citation>
    <scope>NUCLEOTIDE SEQUENCE [LARGE SCALE GENOMIC DNA]</scope>
    <source>
        <strain evidence="2 3">S4</strain>
    </source>
</reference>
<evidence type="ECO:0000313" key="3">
    <source>
        <dbReference type="Proteomes" id="UP000193944"/>
    </source>
</evidence>
<dbReference type="GO" id="GO:0070475">
    <property type="term" value="P:rRNA base methylation"/>
    <property type="evidence" value="ECO:0007669"/>
    <property type="project" value="EnsemblFungi"/>
</dbReference>
<feature type="non-terminal residue" evidence="2">
    <location>
        <position position="284"/>
    </location>
</feature>
<dbReference type="PANTHER" id="PTHR11538">
    <property type="entry name" value="PHENYLALANYL-TRNA SYNTHETASE"/>
    <property type="match status" value="1"/>
</dbReference>
<keyword evidence="3" id="KW-1185">Reference proteome</keyword>
<dbReference type="OrthoDB" id="273345at2759"/>
<dbReference type="GO" id="GO:0070042">
    <property type="term" value="F:rRNA (uridine-N3-)-methyltransferase activity"/>
    <property type="evidence" value="ECO:0007669"/>
    <property type="project" value="EnsemblFungi"/>
</dbReference>
<protein>
    <recommendedName>
        <fullName evidence="1">25S rRNA (uridine-N(3))-methyltransferase BMT5-like domain-containing protein</fullName>
    </recommendedName>
</protein>
<dbReference type="AlphaFoldDB" id="A0A1Y1X245"/>
<dbReference type="EMBL" id="MCFG01000176">
    <property type="protein sequence ID" value="ORX79404.1"/>
    <property type="molecule type" value="Genomic_DNA"/>
</dbReference>
<dbReference type="Pfam" id="PF10354">
    <property type="entry name" value="BMT5-like"/>
    <property type="match status" value="1"/>
</dbReference>
<dbReference type="GO" id="GO:0005730">
    <property type="term" value="C:nucleolus"/>
    <property type="evidence" value="ECO:0007669"/>
    <property type="project" value="EnsemblFungi"/>
</dbReference>